<gene>
    <name evidence="3" type="ORF">PG2T_12160</name>
</gene>
<dbReference type="OrthoDB" id="332175at2"/>
<accession>A0A1B1YVL7</accession>
<protein>
    <recommendedName>
        <fullName evidence="5">Multidrug transporter</fullName>
    </recommendedName>
</protein>
<evidence type="ECO:0000313" key="3">
    <source>
        <dbReference type="EMBL" id="ANX04845.1"/>
    </source>
</evidence>
<sequence length="116" mass="12071">MSAFKFVISATLALALTQPFTAFGASLETDMYGPGANDDPTAARMMGDALIARPLYAAATATGVAIFVATLPFTALGGNVDESASQLVVGPARGLFTRCLGCVKTRQEMPVERPLE</sequence>
<evidence type="ECO:0000313" key="4">
    <source>
        <dbReference type="Proteomes" id="UP000092952"/>
    </source>
</evidence>
<organism evidence="3 4">
    <name type="scientific">Immundisolibacter cernigliae</name>
    <dbReference type="NCBI Taxonomy" id="1810504"/>
    <lineage>
        <taxon>Bacteria</taxon>
        <taxon>Pseudomonadati</taxon>
        <taxon>Pseudomonadota</taxon>
        <taxon>Gammaproteobacteria</taxon>
        <taxon>Immundisolibacterales</taxon>
        <taxon>Immundisolibacteraceae</taxon>
        <taxon>Immundisolibacter</taxon>
    </lineage>
</organism>
<keyword evidence="1" id="KW-1133">Transmembrane helix</keyword>
<feature type="transmembrane region" description="Helical" evidence="1">
    <location>
        <begin position="55"/>
        <end position="76"/>
    </location>
</feature>
<feature type="chain" id="PRO_5008533044" description="Multidrug transporter" evidence="2">
    <location>
        <begin position="25"/>
        <end position="116"/>
    </location>
</feature>
<reference evidence="4" key="1">
    <citation type="submission" date="2016-03" db="EMBL/GenBank/DDBJ databases">
        <title>Complete genome sequence of Solimmundus cernigliae, representing a novel lineage of polycyclic aromatic hydrocarbon degraders within the Gammaproteobacteria.</title>
        <authorList>
            <person name="Singleton D.R."/>
            <person name="Dickey A.N."/>
            <person name="Scholl E.H."/>
            <person name="Wright F.A."/>
            <person name="Aitken M.D."/>
        </authorList>
    </citation>
    <scope>NUCLEOTIDE SEQUENCE [LARGE SCALE GENOMIC DNA]</scope>
    <source>
        <strain evidence="4">TR3.2</strain>
    </source>
</reference>
<keyword evidence="1" id="KW-0812">Transmembrane</keyword>
<dbReference type="AlphaFoldDB" id="A0A1B1YVL7"/>
<dbReference type="Proteomes" id="UP000092952">
    <property type="component" value="Chromosome"/>
</dbReference>
<keyword evidence="4" id="KW-1185">Reference proteome</keyword>
<feature type="signal peptide" evidence="2">
    <location>
        <begin position="1"/>
        <end position="24"/>
    </location>
</feature>
<evidence type="ECO:0008006" key="5">
    <source>
        <dbReference type="Google" id="ProtNLM"/>
    </source>
</evidence>
<evidence type="ECO:0000256" key="1">
    <source>
        <dbReference type="SAM" id="Phobius"/>
    </source>
</evidence>
<dbReference type="RefSeq" id="WP_068805869.1">
    <property type="nucleotide sequence ID" value="NZ_CP014671.1"/>
</dbReference>
<proteinExistence type="predicted"/>
<name>A0A1B1YVL7_9GAMM</name>
<evidence type="ECO:0000256" key="2">
    <source>
        <dbReference type="SAM" id="SignalP"/>
    </source>
</evidence>
<dbReference type="EMBL" id="CP014671">
    <property type="protein sequence ID" value="ANX04845.1"/>
    <property type="molecule type" value="Genomic_DNA"/>
</dbReference>
<keyword evidence="2" id="KW-0732">Signal</keyword>
<dbReference type="STRING" id="1810504.PG2T_12160"/>
<keyword evidence="1" id="KW-0472">Membrane</keyword>
<dbReference type="InParanoid" id="A0A1B1YVL7"/>
<dbReference type="KEGG" id="gbi:PG2T_12160"/>